<evidence type="ECO:0000259" key="10">
    <source>
        <dbReference type="Pfam" id="PF15985"/>
    </source>
</evidence>
<dbReference type="FunFam" id="3.30.1370.10:FF:000038">
    <property type="entry name" value="exosome complex component RRP40"/>
    <property type="match status" value="1"/>
</dbReference>
<dbReference type="EMBL" id="JAPDFW010000103">
    <property type="protein sequence ID" value="KAJ5069506.1"/>
    <property type="molecule type" value="Genomic_DNA"/>
</dbReference>
<dbReference type="GO" id="GO:0000177">
    <property type="term" value="C:cytoplasmic exosome (RNase complex)"/>
    <property type="evidence" value="ECO:0007669"/>
    <property type="project" value="TreeGrafter"/>
</dbReference>
<comment type="subcellular location">
    <subcellularLocation>
        <location evidence="1">Cytoplasm</location>
    </subcellularLocation>
    <subcellularLocation>
        <location evidence="2">Nucleus</location>
        <location evidence="2">Nucleolus</location>
    </subcellularLocation>
</comment>
<evidence type="ECO:0000256" key="5">
    <source>
        <dbReference type="ARBA" id="ARBA00022552"/>
    </source>
</evidence>
<evidence type="ECO:0000256" key="7">
    <source>
        <dbReference type="ARBA" id="ARBA00022884"/>
    </source>
</evidence>
<dbReference type="FunFam" id="2.40.50.140:FF:000127">
    <property type="entry name" value="Exosome complex component RRP40"/>
    <property type="match status" value="1"/>
</dbReference>
<evidence type="ECO:0000256" key="2">
    <source>
        <dbReference type="ARBA" id="ARBA00004604"/>
    </source>
</evidence>
<dbReference type="GO" id="GO:0071051">
    <property type="term" value="P:poly(A)-dependent snoRNA 3'-end processing"/>
    <property type="evidence" value="ECO:0007669"/>
    <property type="project" value="TreeGrafter"/>
</dbReference>
<dbReference type="InterPro" id="IPR037319">
    <property type="entry name" value="Rrp40_S1"/>
</dbReference>
<dbReference type="GO" id="GO:0071038">
    <property type="term" value="P:TRAMP-dependent tRNA surveillance pathway"/>
    <property type="evidence" value="ECO:0007669"/>
    <property type="project" value="TreeGrafter"/>
</dbReference>
<dbReference type="CDD" id="cd05790">
    <property type="entry name" value="S1_Rrp40"/>
    <property type="match status" value="1"/>
</dbReference>
<feature type="domain" description="K Homology" evidence="10">
    <location>
        <begin position="150"/>
        <end position="197"/>
    </location>
</feature>
<sequence>METQKVGQVILPGEIIGKIKSTSLKIGNGLNIEEDKVIATKGGILQYQEKDKYWISNFQKRYVPKMDHMVIGIIINQHGENYSVDIGSASRATLSIFGFEGATKKTRPNLENRSAVYARVIQADKDLETELICIDKRQKSSGFGPLDDQGYIFKCSLSLAESLLMNKTPVIKLLSNYIPFEIAIGINGRIWVKSEKPNHTIIIVNSIIQTEGTENETEISKIIKKNISVLL</sequence>
<dbReference type="GO" id="GO:0003723">
    <property type="term" value="F:RNA binding"/>
    <property type="evidence" value="ECO:0007669"/>
    <property type="project" value="UniProtKB-KW"/>
</dbReference>
<evidence type="ECO:0000256" key="1">
    <source>
        <dbReference type="ARBA" id="ARBA00004496"/>
    </source>
</evidence>
<dbReference type="GO" id="GO:0000176">
    <property type="term" value="C:nuclear exosome (RNase complex)"/>
    <property type="evidence" value="ECO:0007669"/>
    <property type="project" value="TreeGrafter"/>
</dbReference>
<protein>
    <recommendedName>
        <fullName evidence="9">Ribosomal RNA-processing protein 40</fullName>
    </recommendedName>
</protein>
<dbReference type="PANTHER" id="PTHR21321:SF1">
    <property type="entry name" value="EXOSOME COMPLEX COMPONENT RRP40"/>
    <property type="match status" value="1"/>
</dbReference>
<dbReference type="PANTHER" id="PTHR21321">
    <property type="entry name" value="PNAS-3 RELATED"/>
    <property type="match status" value="1"/>
</dbReference>
<comment type="similarity">
    <text evidence="3">Belongs to the RRP40 family.</text>
</comment>
<evidence type="ECO:0000256" key="4">
    <source>
        <dbReference type="ARBA" id="ARBA00022490"/>
    </source>
</evidence>
<dbReference type="AlphaFoldDB" id="A0A9Q0R7H9"/>
<keyword evidence="8" id="KW-0539">Nucleus</keyword>
<dbReference type="GO" id="GO:0071034">
    <property type="term" value="P:CUT catabolic process"/>
    <property type="evidence" value="ECO:0007669"/>
    <property type="project" value="TreeGrafter"/>
</dbReference>
<dbReference type="Gene3D" id="3.30.1370.10">
    <property type="entry name" value="K Homology domain, type 1"/>
    <property type="match status" value="1"/>
</dbReference>
<name>A0A9Q0R7H9_ANAIG</name>
<evidence type="ECO:0000313" key="11">
    <source>
        <dbReference type="EMBL" id="KAJ5069506.1"/>
    </source>
</evidence>
<dbReference type="GO" id="GO:0000467">
    <property type="term" value="P:exonucleolytic trimming to generate mature 3'-end of 5.8S rRNA from tricistronic rRNA transcript (SSU-rRNA, 5.8S rRNA, LSU-rRNA)"/>
    <property type="evidence" value="ECO:0007669"/>
    <property type="project" value="TreeGrafter"/>
</dbReference>
<dbReference type="SUPFAM" id="SSF110324">
    <property type="entry name" value="Ribosomal L27 protein-like"/>
    <property type="match status" value="1"/>
</dbReference>
<dbReference type="Gene3D" id="2.40.50.140">
    <property type="entry name" value="Nucleic acid-binding proteins"/>
    <property type="match status" value="1"/>
</dbReference>
<evidence type="ECO:0000256" key="6">
    <source>
        <dbReference type="ARBA" id="ARBA00022835"/>
    </source>
</evidence>
<dbReference type="GO" id="GO:0005730">
    <property type="term" value="C:nucleolus"/>
    <property type="evidence" value="ECO:0007669"/>
    <property type="project" value="UniProtKB-SubCell"/>
</dbReference>
<dbReference type="SUPFAM" id="SSF50249">
    <property type="entry name" value="Nucleic acid-binding proteins"/>
    <property type="match status" value="1"/>
</dbReference>
<dbReference type="CDD" id="cd22526">
    <property type="entry name" value="KH-I_Rrp40"/>
    <property type="match status" value="1"/>
</dbReference>
<dbReference type="InterPro" id="IPR004088">
    <property type="entry name" value="KH_dom_type_1"/>
</dbReference>
<keyword evidence="5" id="KW-0698">rRNA processing</keyword>
<comment type="caution">
    <text evidence="11">The sequence shown here is derived from an EMBL/GenBank/DDBJ whole genome shotgun (WGS) entry which is preliminary data.</text>
</comment>
<evidence type="ECO:0000313" key="12">
    <source>
        <dbReference type="Proteomes" id="UP001149090"/>
    </source>
</evidence>
<dbReference type="InterPro" id="IPR012340">
    <property type="entry name" value="NA-bd_OB-fold"/>
</dbReference>
<evidence type="ECO:0000256" key="9">
    <source>
        <dbReference type="ARBA" id="ARBA00030615"/>
    </source>
</evidence>
<reference evidence="11" key="1">
    <citation type="submission" date="2022-10" db="EMBL/GenBank/DDBJ databases">
        <title>Novel sulphate-reducing endosymbionts in the free-living metamonad Anaeramoeba.</title>
        <authorList>
            <person name="Jerlstrom-Hultqvist J."/>
            <person name="Cepicka I."/>
            <person name="Gallot-Lavallee L."/>
            <person name="Salas-Leiva D."/>
            <person name="Curtis B.A."/>
            <person name="Zahonova K."/>
            <person name="Pipaliya S."/>
            <person name="Dacks J."/>
            <person name="Roger A.J."/>
        </authorList>
    </citation>
    <scope>NUCLEOTIDE SEQUENCE</scope>
    <source>
        <strain evidence="11">BMAN</strain>
    </source>
</reference>
<dbReference type="GO" id="GO:0034475">
    <property type="term" value="P:U4 snRNA 3'-end processing"/>
    <property type="evidence" value="ECO:0007669"/>
    <property type="project" value="TreeGrafter"/>
</dbReference>
<dbReference type="SUPFAM" id="SSF54791">
    <property type="entry name" value="Eukaryotic type KH-domain (KH-domain type I)"/>
    <property type="match status" value="1"/>
</dbReference>
<dbReference type="OrthoDB" id="340500at2759"/>
<evidence type="ECO:0000256" key="8">
    <source>
        <dbReference type="ARBA" id="ARBA00023242"/>
    </source>
</evidence>
<keyword evidence="7" id="KW-0694">RNA-binding</keyword>
<gene>
    <name evidence="11" type="ORF">M0811_02076</name>
</gene>
<dbReference type="InterPro" id="IPR049469">
    <property type="entry name" value="RRP40_KH-I"/>
</dbReference>
<dbReference type="OMA" id="SYMAFPN"/>
<dbReference type="GO" id="GO:0071035">
    <property type="term" value="P:nuclear polyadenylation-dependent rRNA catabolic process"/>
    <property type="evidence" value="ECO:0007669"/>
    <property type="project" value="TreeGrafter"/>
</dbReference>
<dbReference type="Gene3D" id="2.40.50.100">
    <property type="match status" value="1"/>
</dbReference>
<proteinExistence type="inferred from homology"/>
<dbReference type="Proteomes" id="UP001149090">
    <property type="component" value="Unassembled WGS sequence"/>
</dbReference>
<organism evidence="11 12">
    <name type="scientific">Anaeramoeba ignava</name>
    <name type="common">Anaerobic marine amoeba</name>
    <dbReference type="NCBI Taxonomy" id="1746090"/>
    <lineage>
        <taxon>Eukaryota</taxon>
        <taxon>Metamonada</taxon>
        <taxon>Anaeramoebidae</taxon>
        <taxon>Anaeramoeba</taxon>
    </lineage>
</organism>
<dbReference type="Pfam" id="PF15985">
    <property type="entry name" value="KH_6"/>
    <property type="match status" value="1"/>
</dbReference>
<dbReference type="InterPro" id="IPR026699">
    <property type="entry name" value="Exosome_RNA_bind1/RRP40/RRP4"/>
</dbReference>
<accession>A0A9Q0R7H9</accession>
<dbReference type="Pfam" id="PF21262">
    <property type="entry name" value="RRP40_S1"/>
    <property type="match status" value="1"/>
</dbReference>
<dbReference type="InterPro" id="IPR036612">
    <property type="entry name" value="KH_dom_type_1_sf"/>
</dbReference>
<keyword evidence="12" id="KW-1185">Reference proteome</keyword>
<evidence type="ECO:0000256" key="3">
    <source>
        <dbReference type="ARBA" id="ARBA00007841"/>
    </source>
</evidence>
<keyword evidence="4" id="KW-0963">Cytoplasm</keyword>
<keyword evidence="6" id="KW-0271">Exosome</keyword>